<accession>A0A1W2CWR4</accession>
<dbReference type="Pfam" id="PF03567">
    <property type="entry name" value="Sulfotransfer_2"/>
    <property type="match status" value="1"/>
</dbReference>
<name>A0A1W2CWR4_9RHOB</name>
<dbReference type="InterPro" id="IPR005331">
    <property type="entry name" value="Sulfotransferase"/>
</dbReference>
<dbReference type="AlphaFoldDB" id="A0A1W2CWR4"/>
<dbReference type="GO" id="GO:0008146">
    <property type="term" value="F:sulfotransferase activity"/>
    <property type="evidence" value="ECO:0007669"/>
    <property type="project" value="InterPro"/>
</dbReference>
<protein>
    <submittedName>
        <fullName evidence="1">Sulfotransferase family protein</fullName>
    </submittedName>
</protein>
<dbReference type="InterPro" id="IPR027417">
    <property type="entry name" value="P-loop_NTPase"/>
</dbReference>
<evidence type="ECO:0000313" key="2">
    <source>
        <dbReference type="Proteomes" id="UP000192330"/>
    </source>
</evidence>
<dbReference type="EMBL" id="FWYD01000009">
    <property type="protein sequence ID" value="SMC89396.1"/>
    <property type="molecule type" value="Genomic_DNA"/>
</dbReference>
<keyword evidence="1" id="KW-0808">Transferase</keyword>
<evidence type="ECO:0000313" key="1">
    <source>
        <dbReference type="EMBL" id="SMC89396.1"/>
    </source>
</evidence>
<dbReference type="Proteomes" id="UP000192330">
    <property type="component" value="Unassembled WGS sequence"/>
</dbReference>
<gene>
    <name evidence="1" type="ORF">SAMN06295998_109105</name>
</gene>
<proteinExistence type="predicted"/>
<dbReference type="SUPFAM" id="SSF52540">
    <property type="entry name" value="P-loop containing nucleoside triphosphate hydrolases"/>
    <property type="match status" value="1"/>
</dbReference>
<keyword evidence="2" id="KW-1185">Reference proteome</keyword>
<reference evidence="1 2" key="1">
    <citation type="submission" date="2017-04" db="EMBL/GenBank/DDBJ databases">
        <authorList>
            <person name="Afonso C.L."/>
            <person name="Miller P.J."/>
            <person name="Scott M.A."/>
            <person name="Spackman E."/>
            <person name="Goraichik I."/>
            <person name="Dimitrov K.M."/>
            <person name="Suarez D.L."/>
            <person name="Swayne D.E."/>
        </authorList>
    </citation>
    <scope>NUCLEOTIDE SEQUENCE [LARGE SCALE GENOMIC DNA]</scope>
    <source>
        <strain evidence="1 2">CGMCC 1.12644</strain>
    </source>
</reference>
<organism evidence="1 2">
    <name type="scientific">Primorskyibacter flagellatus</name>
    <dbReference type="NCBI Taxonomy" id="1387277"/>
    <lineage>
        <taxon>Bacteria</taxon>
        <taxon>Pseudomonadati</taxon>
        <taxon>Pseudomonadota</taxon>
        <taxon>Alphaproteobacteria</taxon>
        <taxon>Rhodobacterales</taxon>
        <taxon>Roseobacteraceae</taxon>
        <taxon>Primorskyibacter</taxon>
    </lineage>
</organism>
<sequence length="224" mass="26266">MQEHSLAIAIPAYKIAYMAVPKAGCSSVKAALAHLDPGVTIPPEDEITVMTWHAIYPTVRYRRRAWHNLSDHWRFTVVRDPVRRMLSVYTNRVVQLRDLHMSRKLRDRPEFAHLSRDPDPDYFFQHLPEYMKGSSVIKHHCLGTKLFIGPRPLQYDRVYKTEEMGQLARDLSDRTGQPVEMRRENPSEMKLTLDDLAPQTIDAIRPLLEMEYRHLSEYFENPLK</sequence>
<dbReference type="GO" id="GO:0016020">
    <property type="term" value="C:membrane"/>
    <property type="evidence" value="ECO:0007669"/>
    <property type="project" value="InterPro"/>
</dbReference>
<dbReference type="STRING" id="1387277.SAMN06295998_109105"/>